<dbReference type="Proteomes" id="UP001283361">
    <property type="component" value="Unassembled WGS sequence"/>
</dbReference>
<protein>
    <submittedName>
        <fullName evidence="2">Uncharacterized protein</fullName>
    </submittedName>
</protein>
<evidence type="ECO:0000313" key="3">
    <source>
        <dbReference type="Proteomes" id="UP001283361"/>
    </source>
</evidence>
<evidence type="ECO:0000256" key="1">
    <source>
        <dbReference type="SAM" id="MobiDB-lite"/>
    </source>
</evidence>
<keyword evidence="3" id="KW-1185">Reference proteome</keyword>
<feature type="compositionally biased region" description="Basic and acidic residues" evidence="1">
    <location>
        <begin position="45"/>
        <end position="54"/>
    </location>
</feature>
<feature type="compositionally biased region" description="Acidic residues" evidence="1">
    <location>
        <begin position="1"/>
        <end position="11"/>
    </location>
</feature>
<sequence length="69" mass="7611">MALPPYEEEQTLMEPAGGTVSSSENGELQSTVNWEGEMENLVEGDGEKKEKDGNDISEEYTENPDTNTE</sequence>
<feature type="compositionally biased region" description="Polar residues" evidence="1">
    <location>
        <begin position="19"/>
        <end position="33"/>
    </location>
</feature>
<name>A0AAE1E095_9GAST</name>
<proteinExistence type="predicted"/>
<feature type="region of interest" description="Disordered" evidence="1">
    <location>
        <begin position="1"/>
        <end position="69"/>
    </location>
</feature>
<feature type="compositionally biased region" description="Acidic residues" evidence="1">
    <location>
        <begin position="55"/>
        <end position="69"/>
    </location>
</feature>
<organism evidence="2 3">
    <name type="scientific">Elysia crispata</name>
    <name type="common">lettuce slug</name>
    <dbReference type="NCBI Taxonomy" id="231223"/>
    <lineage>
        <taxon>Eukaryota</taxon>
        <taxon>Metazoa</taxon>
        <taxon>Spiralia</taxon>
        <taxon>Lophotrochozoa</taxon>
        <taxon>Mollusca</taxon>
        <taxon>Gastropoda</taxon>
        <taxon>Heterobranchia</taxon>
        <taxon>Euthyneura</taxon>
        <taxon>Panpulmonata</taxon>
        <taxon>Sacoglossa</taxon>
        <taxon>Placobranchoidea</taxon>
        <taxon>Plakobranchidae</taxon>
        <taxon>Elysia</taxon>
    </lineage>
</organism>
<reference evidence="2" key="1">
    <citation type="journal article" date="2023" name="G3 (Bethesda)">
        <title>A reference genome for the long-term kleptoplast-retaining sea slug Elysia crispata morphotype clarki.</title>
        <authorList>
            <person name="Eastman K.E."/>
            <person name="Pendleton A.L."/>
            <person name="Shaikh M.A."/>
            <person name="Suttiyut T."/>
            <person name="Ogas R."/>
            <person name="Tomko P."/>
            <person name="Gavelis G."/>
            <person name="Widhalm J.R."/>
            <person name="Wisecaver J.H."/>
        </authorList>
    </citation>
    <scope>NUCLEOTIDE SEQUENCE</scope>
    <source>
        <strain evidence="2">ECLA1</strain>
    </source>
</reference>
<dbReference type="EMBL" id="JAWDGP010001651">
    <property type="protein sequence ID" value="KAK3789571.1"/>
    <property type="molecule type" value="Genomic_DNA"/>
</dbReference>
<gene>
    <name evidence="2" type="ORF">RRG08_016250</name>
</gene>
<dbReference type="AlphaFoldDB" id="A0AAE1E095"/>
<comment type="caution">
    <text evidence="2">The sequence shown here is derived from an EMBL/GenBank/DDBJ whole genome shotgun (WGS) entry which is preliminary data.</text>
</comment>
<evidence type="ECO:0000313" key="2">
    <source>
        <dbReference type="EMBL" id="KAK3789571.1"/>
    </source>
</evidence>
<accession>A0AAE1E095</accession>